<organism evidence="8 9">
    <name type="scientific">Candidatus Methylophosphatis roskildensis</name>
    <dbReference type="NCBI Taxonomy" id="2899263"/>
    <lineage>
        <taxon>Bacteria</taxon>
        <taxon>Pseudomonadati</taxon>
        <taxon>Pseudomonadota</taxon>
        <taxon>Betaproteobacteria</taxon>
        <taxon>Nitrosomonadales</taxon>
        <taxon>Sterolibacteriaceae</taxon>
        <taxon>Candidatus Methylophosphatis</taxon>
    </lineage>
</organism>
<dbReference type="InterPro" id="IPR013702">
    <property type="entry name" value="FIST_domain_N"/>
</dbReference>
<name>A0A9D7E175_9PROT</name>
<comment type="caution">
    <text evidence="8">The sequence shown here is derived from an EMBL/GenBank/DDBJ whole genome shotgun (WGS) entry which is preliminary data.</text>
</comment>
<evidence type="ECO:0000259" key="7">
    <source>
        <dbReference type="SMART" id="SM01204"/>
    </source>
</evidence>
<dbReference type="Proteomes" id="UP000807785">
    <property type="component" value="Unassembled WGS sequence"/>
</dbReference>
<dbReference type="PIRSF" id="PIRSF018953">
    <property type="entry name" value="UCP018953"/>
    <property type="match status" value="1"/>
</dbReference>
<dbReference type="PANTHER" id="PTHR14939">
    <property type="entry name" value="F-BOX ONLY PROTEIN 22"/>
    <property type="match status" value="1"/>
</dbReference>
<evidence type="ECO:0000313" key="8">
    <source>
        <dbReference type="EMBL" id="MBK6971991.1"/>
    </source>
</evidence>
<proteinExistence type="predicted"/>
<protein>
    <submittedName>
        <fullName evidence="8">FIST C-terminal domain-containing protein</fullName>
    </submittedName>
</protein>
<dbReference type="AlphaFoldDB" id="A0A9D7E175"/>
<keyword evidence="2" id="KW-1003">Cell membrane</keyword>
<evidence type="ECO:0000256" key="5">
    <source>
        <dbReference type="ARBA" id="ARBA00023136"/>
    </source>
</evidence>
<evidence type="ECO:0000256" key="2">
    <source>
        <dbReference type="ARBA" id="ARBA00022475"/>
    </source>
</evidence>
<keyword evidence="3" id="KW-0812">Transmembrane</keyword>
<accession>A0A9D7E175</accession>
<dbReference type="PANTHER" id="PTHR14939:SF5">
    <property type="entry name" value="F-BOX ONLY PROTEIN 22"/>
    <property type="match status" value="1"/>
</dbReference>
<evidence type="ECO:0000256" key="4">
    <source>
        <dbReference type="ARBA" id="ARBA00022989"/>
    </source>
</evidence>
<gene>
    <name evidence="8" type="ORF">IPH26_03140</name>
</gene>
<evidence type="ECO:0000313" key="9">
    <source>
        <dbReference type="Proteomes" id="UP000807785"/>
    </source>
</evidence>
<keyword evidence="5" id="KW-0472">Membrane</keyword>
<reference evidence="8" key="1">
    <citation type="submission" date="2020-10" db="EMBL/GenBank/DDBJ databases">
        <title>Connecting structure to function with the recovery of over 1000 high-quality activated sludge metagenome-assembled genomes encoding full-length rRNA genes using long-read sequencing.</title>
        <authorList>
            <person name="Singleton C.M."/>
            <person name="Petriglieri F."/>
            <person name="Kristensen J.M."/>
            <person name="Kirkegaard R.H."/>
            <person name="Michaelsen T.Y."/>
            <person name="Andersen M.H."/>
            <person name="Karst S.M."/>
            <person name="Dueholm M.S."/>
            <person name="Nielsen P.H."/>
            <person name="Albertsen M."/>
        </authorList>
    </citation>
    <scope>NUCLEOTIDE SEQUENCE</scope>
    <source>
        <strain evidence="8">Bjer_18-Q3-R1-45_BAT3C.347</strain>
    </source>
</reference>
<dbReference type="InterPro" id="IPR016741">
    <property type="entry name" value="UCP018953"/>
</dbReference>
<dbReference type="SMART" id="SM01204">
    <property type="entry name" value="FIST_C"/>
    <property type="match status" value="1"/>
</dbReference>
<keyword evidence="4" id="KW-1133">Transmembrane helix</keyword>
<evidence type="ECO:0000259" key="6">
    <source>
        <dbReference type="SMART" id="SM00897"/>
    </source>
</evidence>
<dbReference type="SMART" id="SM00897">
    <property type="entry name" value="FIST"/>
    <property type="match status" value="1"/>
</dbReference>
<evidence type="ECO:0000256" key="1">
    <source>
        <dbReference type="ARBA" id="ARBA00004651"/>
    </source>
</evidence>
<dbReference type="Pfam" id="PF10442">
    <property type="entry name" value="FIST_C"/>
    <property type="match status" value="1"/>
</dbReference>
<sequence length="365" mass="38727">MSAAGFAGACAFAPVWERALGDCMDRLAVPAGANLGFLYFSDRYTDDAENLFAAVREETAVEHWVGSVGIGVIGADQAHLGRAGMSMLVGCFPAGSFRVFSGRAPLRADKDGEEPYFAVVHGDPRTEDMSGLVADMSSKVSSGFITGGISSARRATVQIADGLLSGGISGVAFNESVSIATRLTQSCEPFADRFEISEAEGNIIGRLDGRLALDCYRETAARCGVHDLRQAASVVLVGLPTRGHDSDDYIVRSVVGIDPRNGLLAINEPVQTGQGLIFVHRTTVAAQRDMQRMLAELADDLPAPPRAGLYFSCTGRGGAMFGEDSTEIEMIRAKLGDIPLAGFFANGEISHDRLYGYTGVLTLFL</sequence>
<feature type="domain" description="FIST" evidence="6">
    <location>
        <begin position="33"/>
        <end position="211"/>
    </location>
</feature>
<dbReference type="Pfam" id="PF08495">
    <property type="entry name" value="FIST"/>
    <property type="match status" value="1"/>
</dbReference>
<dbReference type="GO" id="GO:0005886">
    <property type="term" value="C:plasma membrane"/>
    <property type="evidence" value="ECO:0007669"/>
    <property type="project" value="UniProtKB-SubCell"/>
</dbReference>
<comment type="subcellular location">
    <subcellularLocation>
        <location evidence="1">Cell membrane</location>
        <topology evidence="1">Multi-pass membrane protein</topology>
    </subcellularLocation>
</comment>
<feature type="domain" description="FIST C-domain" evidence="7">
    <location>
        <begin position="212"/>
        <end position="352"/>
    </location>
</feature>
<dbReference type="EMBL" id="JADJEV010000001">
    <property type="protein sequence ID" value="MBK6971991.1"/>
    <property type="molecule type" value="Genomic_DNA"/>
</dbReference>
<dbReference type="InterPro" id="IPR019494">
    <property type="entry name" value="FIST_C"/>
</dbReference>
<evidence type="ECO:0000256" key="3">
    <source>
        <dbReference type="ARBA" id="ARBA00022692"/>
    </source>
</evidence>